<dbReference type="UniPathway" id="UPA00538">
    <property type="reaction ID" value="UER00592"/>
</dbReference>
<evidence type="ECO:0000256" key="8">
    <source>
        <dbReference type="PIRSR" id="PIRSR016262-2"/>
    </source>
</evidence>
<evidence type="ECO:0000256" key="9">
    <source>
        <dbReference type="PIRSR" id="PIRSR016262-3"/>
    </source>
</evidence>
<evidence type="ECO:0000256" key="6">
    <source>
        <dbReference type="PIRNR" id="PIRNR016262"/>
    </source>
</evidence>
<comment type="pathway">
    <text evidence="1 5 6">Protein modification; protein lipoylation via endogenous pathway; protein N(6)-(lipoyl)lysine from octanoyl-[acyl-carrier-protein]: step 1/2.</text>
</comment>
<dbReference type="InterPro" id="IPR004143">
    <property type="entry name" value="BPL_LPL_catalytic"/>
</dbReference>
<dbReference type="InterPro" id="IPR020605">
    <property type="entry name" value="Octanoyltransferase_CS"/>
</dbReference>
<evidence type="ECO:0000259" key="10">
    <source>
        <dbReference type="PROSITE" id="PS51733"/>
    </source>
</evidence>
<name>A0A1D9MM52_9ACTO</name>
<dbReference type="GO" id="GO:0033819">
    <property type="term" value="F:lipoyl(octanoyl) transferase activity"/>
    <property type="evidence" value="ECO:0007669"/>
    <property type="project" value="UniProtKB-EC"/>
</dbReference>
<evidence type="ECO:0000256" key="4">
    <source>
        <dbReference type="ARBA" id="ARBA00024732"/>
    </source>
</evidence>
<reference evidence="11 12" key="1">
    <citation type="submission" date="2016-10" db="EMBL/GenBank/DDBJ databases">
        <title>Actinomyces aegypiusis sp. nov., isolated from the Aegypius monachus in Qinghai Tibet Plateau China.</title>
        <authorList>
            <person name="Wang Y."/>
        </authorList>
    </citation>
    <scope>NUCLEOTIDE SEQUENCE [LARGE SCALE GENOMIC DNA]</scope>
    <source>
        <strain evidence="11 12">VUL4_3</strain>
    </source>
</reference>
<evidence type="ECO:0000256" key="1">
    <source>
        <dbReference type="ARBA" id="ARBA00004821"/>
    </source>
</evidence>
<dbReference type="Pfam" id="PF21948">
    <property type="entry name" value="LplA-B_cat"/>
    <property type="match status" value="1"/>
</dbReference>
<gene>
    <name evidence="5" type="primary">lipB</name>
    <name evidence="11" type="ORF">BK816_08885</name>
</gene>
<comment type="subcellular location">
    <subcellularLocation>
        <location evidence="5">Cytoplasm</location>
    </subcellularLocation>
</comment>
<feature type="domain" description="BPL/LPL catalytic" evidence="10">
    <location>
        <begin position="28"/>
        <end position="210"/>
    </location>
</feature>
<comment type="function">
    <text evidence="4 5 6">Catalyzes the transfer of endogenously produced octanoic acid from octanoyl-acyl-carrier-protein onto the lipoyl domains of lipoate-dependent enzymes. Lipoyl-ACP can also act as a substrate although octanoyl-ACP is likely to be the physiological substrate.</text>
</comment>
<keyword evidence="5" id="KW-0963">Cytoplasm</keyword>
<organism evidence="11 12">
    <name type="scientific">Boudabousia tangfeifanii</name>
    <dbReference type="NCBI Taxonomy" id="1912795"/>
    <lineage>
        <taxon>Bacteria</taxon>
        <taxon>Bacillati</taxon>
        <taxon>Actinomycetota</taxon>
        <taxon>Actinomycetes</taxon>
        <taxon>Actinomycetales</taxon>
        <taxon>Actinomycetaceae</taxon>
        <taxon>Boudabousia</taxon>
    </lineage>
</organism>
<dbReference type="PROSITE" id="PS01313">
    <property type="entry name" value="LIPB"/>
    <property type="match status" value="1"/>
</dbReference>
<feature type="active site" description="Acyl-thioester intermediate" evidence="5 7">
    <location>
        <position position="172"/>
    </location>
</feature>
<feature type="binding site" evidence="5 8">
    <location>
        <begin position="154"/>
        <end position="156"/>
    </location>
    <ligand>
        <name>substrate</name>
    </ligand>
</feature>
<dbReference type="InterPro" id="IPR000544">
    <property type="entry name" value="Octanoyltransferase"/>
</dbReference>
<dbReference type="PIRSF" id="PIRSF016262">
    <property type="entry name" value="LPLase"/>
    <property type="match status" value="1"/>
</dbReference>
<dbReference type="GO" id="GO:0009249">
    <property type="term" value="P:protein lipoylation"/>
    <property type="evidence" value="ECO:0007669"/>
    <property type="project" value="InterPro"/>
</dbReference>
<feature type="binding site" evidence="5 8">
    <location>
        <begin position="66"/>
        <end position="73"/>
    </location>
    <ligand>
        <name>substrate</name>
    </ligand>
</feature>
<dbReference type="HAMAP" id="MF_00013">
    <property type="entry name" value="LipB"/>
    <property type="match status" value="1"/>
</dbReference>
<dbReference type="EMBL" id="CP017812">
    <property type="protein sequence ID" value="AOZ73372.1"/>
    <property type="molecule type" value="Genomic_DNA"/>
</dbReference>
<evidence type="ECO:0000256" key="3">
    <source>
        <dbReference type="ARBA" id="ARBA00023315"/>
    </source>
</evidence>
<protein>
    <recommendedName>
        <fullName evidence="5 6">Octanoyltransferase</fullName>
        <ecNumber evidence="5 6">2.3.1.181</ecNumber>
    </recommendedName>
    <alternativeName>
        <fullName evidence="5">Lipoate-protein ligase B</fullName>
    </alternativeName>
    <alternativeName>
        <fullName evidence="5">Lipoyl/octanoyl transferase</fullName>
    </alternativeName>
    <alternativeName>
        <fullName evidence="5">Octanoyl-[acyl-carrier-protein]-protein N-octanoyltransferase</fullName>
    </alternativeName>
</protein>
<evidence type="ECO:0000256" key="7">
    <source>
        <dbReference type="PIRSR" id="PIRSR016262-1"/>
    </source>
</evidence>
<keyword evidence="2 5" id="KW-0808">Transferase</keyword>
<dbReference type="Gene3D" id="3.30.930.10">
    <property type="entry name" value="Bira Bifunctional Protein, Domain 2"/>
    <property type="match status" value="1"/>
</dbReference>
<dbReference type="PROSITE" id="PS51733">
    <property type="entry name" value="BPL_LPL_CATALYTIC"/>
    <property type="match status" value="1"/>
</dbReference>
<accession>A0A1D9MM52</accession>
<dbReference type="STRING" id="1912795.BK816_08885"/>
<dbReference type="PANTHER" id="PTHR10993">
    <property type="entry name" value="OCTANOYLTRANSFERASE"/>
    <property type="match status" value="1"/>
</dbReference>
<evidence type="ECO:0000256" key="5">
    <source>
        <dbReference type="HAMAP-Rule" id="MF_00013"/>
    </source>
</evidence>
<dbReference type="GO" id="GO:0005737">
    <property type="term" value="C:cytoplasm"/>
    <property type="evidence" value="ECO:0007669"/>
    <property type="project" value="UniProtKB-SubCell"/>
</dbReference>
<dbReference type="PANTHER" id="PTHR10993:SF7">
    <property type="entry name" value="LIPOYLTRANSFERASE 2, MITOCHONDRIAL-RELATED"/>
    <property type="match status" value="1"/>
</dbReference>
<dbReference type="KEGG" id="avu:BK816_08885"/>
<proteinExistence type="inferred from homology"/>
<evidence type="ECO:0000256" key="2">
    <source>
        <dbReference type="ARBA" id="ARBA00022679"/>
    </source>
</evidence>
<keyword evidence="3 5" id="KW-0012">Acyltransferase</keyword>
<dbReference type="CDD" id="cd16444">
    <property type="entry name" value="LipB"/>
    <property type="match status" value="1"/>
</dbReference>
<dbReference type="SUPFAM" id="SSF55681">
    <property type="entry name" value="Class II aaRS and biotin synthetases"/>
    <property type="match status" value="1"/>
</dbReference>
<feature type="site" description="Lowers pKa of active site Cys" evidence="5 9">
    <location>
        <position position="138"/>
    </location>
</feature>
<dbReference type="EC" id="2.3.1.181" evidence="5 6"/>
<dbReference type="NCBIfam" id="TIGR00214">
    <property type="entry name" value="lipB"/>
    <property type="match status" value="1"/>
</dbReference>
<sequence>MNLLPLGPTNYQEVFDLQHQIHAEVASGKRDHTLILVEHEPSYTAGRRTQPEDIVNPNIPVYQADRGGRVTYHGPGQLVIYPILRFTPPADVVKYVRTLEQAIRKALKTAFNLDTITVEGRSGVWLSADPETGKWERKICAIGVKFARDTTLHGLALNVTTDLNEFSQIVPCGIADAGVTSLQAEGVNTDLTTAAQALVTPIHEMLSPLLDQPGDLGQLENESQVTLSELLAQTKQ</sequence>
<feature type="binding site" evidence="5 8">
    <location>
        <begin position="141"/>
        <end position="143"/>
    </location>
    <ligand>
        <name>substrate</name>
    </ligand>
</feature>
<dbReference type="AlphaFoldDB" id="A0A1D9MM52"/>
<dbReference type="Proteomes" id="UP000176288">
    <property type="component" value="Chromosome"/>
</dbReference>
<keyword evidence="12" id="KW-1185">Reference proteome</keyword>
<evidence type="ECO:0000313" key="11">
    <source>
        <dbReference type="EMBL" id="AOZ73372.1"/>
    </source>
</evidence>
<comment type="similarity">
    <text evidence="5 6">Belongs to the LipB family.</text>
</comment>
<comment type="miscellaneous">
    <text evidence="5">In the reaction, the free carboxyl group of octanoic acid is attached via an amide linkage to the epsilon-amino group of a specific lysine residue of lipoyl domains of lipoate-dependent enzymes.</text>
</comment>
<evidence type="ECO:0000313" key="12">
    <source>
        <dbReference type="Proteomes" id="UP000176288"/>
    </source>
</evidence>
<dbReference type="NCBIfam" id="NF010925">
    <property type="entry name" value="PRK14345.1"/>
    <property type="match status" value="1"/>
</dbReference>
<dbReference type="InterPro" id="IPR045864">
    <property type="entry name" value="aa-tRNA-synth_II/BPL/LPL"/>
</dbReference>
<comment type="catalytic activity">
    <reaction evidence="5 6">
        <text>octanoyl-[ACP] + L-lysyl-[protein] = N(6)-octanoyl-L-lysyl-[protein] + holo-[ACP] + H(+)</text>
        <dbReference type="Rhea" id="RHEA:17665"/>
        <dbReference type="Rhea" id="RHEA-COMP:9636"/>
        <dbReference type="Rhea" id="RHEA-COMP:9685"/>
        <dbReference type="Rhea" id="RHEA-COMP:9752"/>
        <dbReference type="Rhea" id="RHEA-COMP:9928"/>
        <dbReference type="ChEBI" id="CHEBI:15378"/>
        <dbReference type="ChEBI" id="CHEBI:29969"/>
        <dbReference type="ChEBI" id="CHEBI:64479"/>
        <dbReference type="ChEBI" id="CHEBI:78463"/>
        <dbReference type="ChEBI" id="CHEBI:78809"/>
        <dbReference type="EC" id="2.3.1.181"/>
    </reaction>
</comment>